<name>A0A9D4MU09_DREPO</name>
<accession>A0A9D4MU09</accession>
<evidence type="ECO:0000259" key="2">
    <source>
        <dbReference type="Pfam" id="PF07985"/>
    </source>
</evidence>
<evidence type="ECO:0000256" key="1">
    <source>
        <dbReference type="ARBA" id="ARBA00009856"/>
    </source>
</evidence>
<sequence length="257" mass="29570">MDEFQIVKSRKTNKKKTVVANVERILKTVYDIRWELKSTSIFTELNECLLPYLEASCGSGRHVDMVCYGLGSFVEAHIARYQLALMTALRDKFQSKVPFRNCEVYDPIFITEERTLLQELGFTVLMTNEEGKRMCRPDAMTVFYLPHCGKALYNNLLWANWGPGLQHIIVIGNSFTAMTERTPFRILQSTAKYVANIQPYTKEQPLTIPDQFSDVFNDTSVHSFPTNLLDTVRDALWDDNAEPVYTEQDAEIIFKAQ</sequence>
<dbReference type="EMBL" id="JAIWYP010000001">
    <property type="protein sequence ID" value="KAH3881232.1"/>
    <property type="molecule type" value="Genomic_DNA"/>
</dbReference>
<organism evidence="3 4">
    <name type="scientific">Dreissena polymorpha</name>
    <name type="common">Zebra mussel</name>
    <name type="synonym">Mytilus polymorpha</name>
    <dbReference type="NCBI Taxonomy" id="45954"/>
    <lineage>
        <taxon>Eukaryota</taxon>
        <taxon>Metazoa</taxon>
        <taxon>Spiralia</taxon>
        <taxon>Lophotrochozoa</taxon>
        <taxon>Mollusca</taxon>
        <taxon>Bivalvia</taxon>
        <taxon>Autobranchia</taxon>
        <taxon>Heteroconchia</taxon>
        <taxon>Euheterodonta</taxon>
        <taxon>Imparidentia</taxon>
        <taxon>Neoheterodontei</taxon>
        <taxon>Myida</taxon>
        <taxon>Dreissenoidea</taxon>
        <taxon>Dreissenidae</taxon>
        <taxon>Dreissena</taxon>
    </lineage>
</organism>
<proteinExistence type="inferred from homology"/>
<comment type="similarity">
    <text evidence="1">Belongs to the SRR1 family.</text>
</comment>
<dbReference type="Proteomes" id="UP000828390">
    <property type="component" value="Unassembled WGS sequence"/>
</dbReference>
<dbReference type="InterPro" id="IPR012942">
    <property type="entry name" value="SRR1-like"/>
</dbReference>
<dbReference type="PANTHER" id="PTHR28626:SF3">
    <property type="entry name" value="SRR1-LIKE PROTEIN"/>
    <property type="match status" value="1"/>
</dbReference>
<comment type="caution">
    <text evidence="3">The sequence shown here is derived from an EMBL/GenBank/DDBJ whole genome shotgun (WGS) entry which is preliminary data.</text>
</comment>
<dbReference type="OrthoDB" id="551431at2759"/>
<reference evidence="3" key="2">
    <citation type="submission" date="2020-11" db="EMBL/GenBank/DDBJ databases">
        <authorList>
            <person name="McCartney M.A."/>
            <person name="Auch B."/>
            <person name="Kono T."/>
            <person name="Mallez S."/>
            <person name="Becker A."/>
            <person name="Gohl D.M."/>
            <person name="Silverstein K.A.T."/>
            <person name="Koren S."/>
            <person name="Bechman K.B."/>
            <person name="Herman A."/>
            <person name="Abrahante J.E."/>
            <person name="Garbe J."/>
        </authorList>
    </citation>
    <scope>NUCLEOTIDE SEQUENCE</scope>
    <source>
        <strain evidence="3">Duluth1</strain>
        <tissue evidence="3">Whole animal</tissue>
    </source>
</reference>
<dbReference type="GO" id="GO:0005634">
    <property type="term" value="C:nucleus"/>
    <property type="evidence" value="ECO:0007669"/>
    <property type="project" value="TreeGrafter"/>
</dbReference>
<keyword evidence="4" id="KW-1185">Reference proteome</keyword>
<dbReference type="InterPro" id="IPR040044">
    <property type="entry name" value="SRR1L"/>
</dbReference>
<gene>
    <name evidence="3" type="ORF">DPMN_005155</name>
</gene>
<feature type="domain" description="SRR1-like" evidence="2">
    <location>
        <begin position="57"/>
        <end position="222"/>
    </location>
</feature>
<dbReference type="GO" id="GO:0005737">
    <property type="term" value="C:cytoplasm"/>
    <property type="evidence" value="ECO:0007669"/>
    <property type="project" value="TreeGrafter"/>
</dbReference>
<evidence type="ECO:0000313" key="4">
    <source>
        <dbReference type="Proteomes" id="UP000828390"/>
    </source>
</evidence>
<dbReference type="AlphaFoldDB" id="A0A9D4MU09"/>
<evidence type="ECO:0000313" key="3">
    <source>
        <dbReference type="EMBL" id="KAH3881232.1"/>
    </source>
</evidence>
<dbReference type="Pfam" id="PF07985">
    <property type="entry name" value="SRR1"/>
    <property type="match status" value="1"/>
</dbReference>
<reference evidence="3" key="1">
    <citation type="journal article" date="2019" name="bioRxiv">
        <title>The Genome of the Zebra Mussel, Dreissena polymorpha: A Resource for Invasive Species Research.</title>
        <authorList>
            <person name="McCartney M.A."/>
            <person name="Auch B."/>
            <person name="Kono T."/>
            <person name="Mallez S."/>
            <person name="Zhang Y."/>
            <person name="Obille A."/>
            <person name="Becker A."/>
            <person name="Abrahante J.E."/>
            <person name="Garbe J."/>
            <person name="Badalamenti J.P."/>
            <person name="Herman A."/>
            <person name="Mangelson H."/>
            <person name="Liachko I."/>
            <person name="Sullivan S."/>
            <person name="Sone E.D."/>
            <person name="Koren S."/>
            <person name="Silverstein K.A.T."/>
            <person name="Beckman K.B."/>
            <person name="Gohl D.M."/>
        </authorList>
    </citation>
    <scope>NUCLEOTIDE SEQUENCE</scope>
    <source>
        <strain evidence="3">Duluth1</strain>
        <tissue evidence="3">Whole animal</tissue>
    </source>
</reference>
<protein>
    <recommendedName>
        <fullName evidence="2">SRR1-like domain-containing protein</fullName>
    </recommendedName>
</protein>
<dbReference type="PANTHER" id="PTHR28626">
    <property type="entry name" value="SRR1-LIKE PROTEIN"/>
    <property type="match status" value="1"/>
</dbReference>